<accession>A0A0J7KPQ2</accession>
<dbReference type="PROSITE" id="PS50157">
    <property type="entry name" value="ZINC_FINGER_C2H2_2"/>
    <property type="match status" value="1"/>
</dbReference>
<dbReference type="InterPro" id="IPR036236">
    <property type="entry name" value="Znf_C2H2_sf"/>
</dbReference>
<evidence type="ECO:0000256" key="2">
    <source>
        <dbReference type="SAM" id="MobiDB-lite"/>
    </source>
</evidence>
<dbReference type="SMART" id="SM00355">
    <property type="entry name" value="ZnF_C2H2"/>
    <property type="match status" value="1"/>
</dbReference>
<protein>
    <recommendedName>
        <fullName evidence="3">C2H2-type domain-containing protein</fullName>
    </recommendedName>
</protein>
<dbReference type="AlphaFoldDB" id="A0A0J7KPQ2"/>
<dbReference type="Proteomes" id="UP000036403">
    <property type="component" value="Unassembled WGS sequence"/>
</dbReference>
<evidence type="ECO:0000313" key="5">
    <source>
        <dbReference type="Proteomes" id="UP000036403"/>
    </source>
</evidence>
<dbReference type="OrthoDB" id="1405595at2759"/>
<dbReference type="GO" id="GO:0008270">
    <property type="term" value="F:zinc ion binding"/>
    <property type="evidence" value="ECO:0007669"/>
    <property type="project" value="UniProtKB-KW"/>
</dbReference>
<feature type="region of interest" description="Disordered" evidence="2">
    <location>
        <begin position="370"/>
        <end position="424"/>
    </location>
</feature>
<dbReference type="PROSITE" id="PS00028">
    <property type="entry name" value="ZINC_FINGER_C2H2_1"/>
    <property type="match status" value="1"/>
</dbReference>
<feature type="compositionally biased region" description="Polar residues" evidence="2">
    <location>
        <begin position="403"/>
        <end position="424"/>
    </location>
</feature>
<evidence type="ECO:0000259" key="3">
    <source>
        <dbReference type="PROSITE" id="PS50157"/>
    </source>
</evidence>
<feature type="compositionally biased region" description="Basic and acidic residues" evidence="2">
    <location>
        <begin position="371"/>
        <end position="380"/>
    </location>
</feature>
<dbReference type="EMBL" id="LBMM01004605">
    <property type="protein sequence ID" value="KMQ92246.1"/>
    <property type="molecule type" value="Genomic_DNA"/>
</dbReference>
<gene>
    <name evidence="4" type="ORF">RF55_7796</name>
</gene>
<organism evidence="4 5">
    <name type="scientific">Lasius niger</name>
    <name type="common">Black garden ant</name>
    <dbReference type="NCBI Taxonomy" id="67767"/>
    <lineage>
        <taxon>Eukaryota</taxon>
        <taxon>Metazoa</taxon>
        <taxon>Ecdysozoa</taxon>
        <taxon>Arthropoda</taxon>
        <taxon>Hexapoda</taxon>
        <taxon>Insecta</taxon>
        <taxon>Pterygota</taxon>
        <taxon>Neoptera</taxon>
        <taxon>Endopterygota</taxon>
        <taxon>Hymenoptera</taxon>
        <taxon>Apocrita</taxon>
        <taxon>Aculeata</taxon>
        <taxon>Formicoidea</taxon>
        <taxon>Formicidae</taxon>
        <taxon>Formicinae</taxon>
        <taxon>Lasius</taxon>
        <taxon>Lasius</taxon>
    </lineage>
</organism>
<feature type="compositionally biased region" description="Basic and acidic residues" evidence="2">
    <location>
        <begin position="70"/>
        <end position="99"/>
    </location>
</feature>
<feature type="region of interest" description="Disordered" evidence="2">
    <location>
        <begin position="55"/>
        <end position="127"/>
    </location>
</feature>
<comment type="caution">
    <text evidence="4">The sequence shown here is derived from an EMBL/GenBank/DDBJ whole genome shotgun (WGS) entry which is preliminary data.</text>
</comment>
<keyword evidence="1" id="KW-0479">Metal-binding</keyword>
<dbReference type="InterPro" id="IPR013087">
    <property type="entry name" value="Znf_C2H2_type"/>
</dbReference>
<evidence type="ECO:0000256" key="1">
    <source>
        <dbReference type="PROSITE-ProRule" id="PRU00042"/>
    </source>
</evidence>
<dbReference type="Gene3D" id="3.30.160.60">
    <property type="entry name" value="Classic Zinc Finger"/>
    <property type="match status" value="1"/>
</dbReference>
<keyword evidence="1" id="KW-0862">Zinc</keyword>
<keyword evidence="5" id="KW-1185">Reference proteome</keyword>
<evidence type="ECO:0000313" key="4">
    <source>
        <dbReference type="EMBL" id="KMQ92246.1"/>
    </source>
</evidence>
<feature type="region of interest" description="Disordered" evidence="2">
    <location>
        <begin position="199"/>
        <end position="219"/>
    </location>
</feature>
<dbReference type="SUPFAM" id="SSF57667">
    <property type="entry name" value="beta-beta-alpha zinc fingers"/>
    <property type="match status" value="1"/>
</dbReference>
<keyword evidence="1" id="KW-0863">Zinc-finger</keyword>
<reference evidence="4 5" key="1">
    <citation type="submission" date="2015-04" db="EMBL/GenBank/DDBJ databases">
        <title>Lasius niger genome sequencing.</title>
        <authorList>
            <person name="Konorov E.A."/>
            <person name="Nikitin M.A."/>
            <person name="Kirill M.V."/>
            <person name="Chang P."/>
        </authorList>
    </citation>
    <scope>NUCLEOTIDE SEQUENCE [LARGE SCALE GENOMIC DNA]</scope>
    <source>
        <tissue evidence="4">Whole</tissue>
    </source>
</reference>
<name>A0A0J7KPQ2_LASNI</name>
<feature type="compositionally biased region" description="Acidic residues" evidence="2">
    <location>
        <begin position="55"/>
        <end position="64"/>
    </location>
</feature>
<feature type="domain" description="C2H2-type" evidence="3">
    <location>
        <begin position="456"/>
        <end position="484"/>
    </location>
</feature>
<sequence length="510" mass="57898">MELSSEILESLVMDNKDVMEVLKDGSVTEEDIIFESEATEDSEEAEIEEIIEIIEEVEEDETTADGDISLEDKDKTANTKDGGTVERTEKNDQVTKKNIELYSSDEENSVFASQSPKKDSAKNTNSSTRKINKQVITYDVDEDWQDEELERIDELDNTSELAGNCEDSLQIQADKKHVNNQTISLQSNKIDLRITVDSMKRSDKSRPDSGIGNNINNIEDDNETTHEIVKNVENNLVYTVLGTKKQDSSKQQQEKLNDAHYVKMERLEENTIPVEGTIYYEGDNMETLYVAQAIDDNEQYQYDNATIEQDEQMSWEAANPESNQNQEEDSSQDQIFLHEDEDGQLYFKDASGILQPVYLTEDGNYAIAETSDDHTGKELQSKSQQNSDAIEDDTYILPDSDSKSISNKQTTSNTVSPTSLQDFDNEDNTVTISLIISEDENGQKRTQVIIPTTDNLKCDICNKSFKTSCQLLRHNRLKHAREEDITTRNFPCDLCPKRQVNLKICILKTS</sequence>
<proteinExistence type="predicted"/>
<dbReference type="PaxDb" id="67767-A0A0J7KPQ2"/>
<dbReference type="STRING" id="67767.A0A0J7KPQ2"/>